<evidence type="ECO:0000256" key="5">
    <source>
        <dbReference type="ARBA" id="ARBA00022839"/>
    </source>
</evidence>
<dbReference type="InterPro" id="IPR001667">
    <property type="entry name" value="DDH_dom"/>
</dbReference>
<dbReference type="GO" id="GO:0003676">
    <property type="term" value="F:nucleic acid binding"/>
    <property type="evidence" value="ECO:0007669"/>
    <property type="project" value="InterPro"/>
</dbReference>
<dbReference type="InterPro" id="IPR003156">
    <property type="entry name" value="DHHA1_dom"/>
</dbReference>
<dbReference type="SUPFAM" id="SSF64182">
    <property type="entry name" value="DHH phosphoesterases"/>
    <property type="match status" value="1"/>
</dbReference>
<dbReference type="Gene3D" id="3.90.1640.30">
    <property type="match status" value="1"/>
</dbReference>
<feature type="domain" description="DDH" evidence="6">
    <location>
        <begin position="62"/>
        <end position="221"/>
    </location>
</feature>
<evidence type="ECO:0000259" key="7">
    <source>
        <dbReference type="Pfam" id="PF02272"/>
    </source>
</evidence>
<evidence type="ECO:0000313" key="9">
    <source>
        <dbReference type="EMBL" id="QNU68850.1"/>
    </source>
</evidence>
<protein>
    <recommendedName>
        <fullName evidence="2">Single-stranded-DNA-specific exonuclease RecJ</fullName>
    </recommendedName>
</protein>
<evidence type="ECO:0000259" key="6">
    <source>
        <dbReference type="Pfam" id="PF01368"/>
    </source>
</evidence>
<dbReference type="InterPro" id="IPR038763">
    <property type="entry name" value="DHH_sf"/>
</dbReference>
<comment type="similarity">
    <text evidence="1">Belongs to the RecJ family.</text>
</comment>
<evidence type="ECO:0000256" key="2">
    <source>
        <dbReference type="ARBA" id="ARBA00019841"/>
    </source>
</evidence>
<feature type="domain" description="DHHA1" evidence="7">
    <location>
        <begin position="339"/>
        <end position="426"/>
    </location>
</feature>
<gene>
    <name evidence="9" type="primary">recJ</name>
    <name evidence="9" type="ORF">EHE19_011640</name>
</gene>
<dbReference type="Proteomes" id="UP000306409">
    <property type="component" value="Chromosome"/>
</dbReference>
<feature type="domain" description="RecJ OB" evidence="8">
    <location>
        <begin position="446"/>
        <end position="568"/>
    </location>
</feature>
<evidence type="ECO:0000256" key="4">
    <source>
        <dbReference type="ARBA" id="ARBA00022801"/>
    </source>
</evidence>
<proteinExistence type="inferred from homology"/>
<dbReference type="PANTHER" id="PTHR30255:SF2">
    <property type="entry name" value="SINGLE-STRANDED-DNA-SPECIFIC EXONUCLEASE RECJ"/>
    <property type="match status" value="1"/>
</dbReference>
<keyword evidence="5 9" id="KW-0269">Exonuclease</keyword>
<dbReference type="InterPro" id="IPR051673">
    <property type="entry name" value="SSDNA_exonuclease_RecJ"/>
</dbReference>
<sequence>MSQSLGVSELICRILVNRCIDDYETAKRFIQPDIEGLYDGRLMKDLEKGTLIIKDKIAGNKKIRIIGDYDVDGVISTYILYKALNRCGAKVDYVIPHRIYDGYGINNSIIEIAKKDGIDTIITCDNGISALEQIKYAKELGITVIVTDHHDVPFIEDANLNRIQVTPEADAVIDMKQGDCEYPFKLLCGAGVAFKFIQVLYQYMNVPKHEEKYFYEFLAIATVCDVVDLTGENRILVKNGLEAIGNSKNIGLNALIEQTGIMGKEIGVYHLGFIIGPCINASGRLDCAIKGLELLLCDDREKAVQMAQELYSLNNERKNMTLAGVEEVVATVENSDLKNDRVLVVYRPDIHESIAGIIAGKIREKYNVPTFILTDSENCVKGSGRSIDAYNMFEELQKCKELLTKFGGHPLAAGFSLEPDKVDALRLKLNFCSTLTEDDLIARIYIDAQIPIDTVNLQLAEELKLLEPYGKGNSKPLFADKNISVIRASVLGANRNVLKLRLLSNNRYTDCIYFGDIQEFDCYIKCKFGEQELNKMYSGQNNNVKLDMTFHIDVNEYNGNRNAQIIMQNYR</sequence>
<dbReference type="Pfam" id="PF01368">
    <property type="entry name" value="DHH"/>
    <property type="match status" value="1"/>
</dbReference>
<dbReference type="PANTHER" id="PTHR30255">
    <property type="entry name" value="SINGLE-STRANDED-DNA-SPECIFIC EXONUCLEASE RECJ"/>
    <property type="match status" value="1"/>
</dbReference>
<dbReference type="InterPro" id="IPR004610">
    <property type="entry name" value="RecJ"/>
</dbReference>
<keyword evidence="3" id="KW-0540">Nuclease</keyword>
<name>A0A7H1VTY8_9FIRM</name>
<reference evidence="9 10" key="1">
    <citation type="submission" date="2020-09" db="EMBL/GenBank/DDBJ databases">
        <title>Characterization and genome sequencing of Ruminiclostridium sp. nov. MA18.</title>
        <authorList>
            <person name="Rettenmaier R."/>
            <person name="Kowollik M.-L."/>
            <person name="Liebl W."/>
            <person name="Zverlov V."/>
        </authorList>
    </citation>
    <scope>NUCLEOTIDE SEQUENCE [LARGE SCALE GENOMIC DNA]</scope>
    <source>
        <strain evidence="9 10">MA18</strain>
    </source>
</reference>
<dbReference type="InterPro" id="IPR041122">
    <property type="entry name" value="RecJ_OB"/>
</dbReference>
<evidence type="ECO:0000256" key="3">
    <source>
        <dbReference type="ARBA" id="ARBA00022722"/>
    </source>
</evidence>
<evidence type="ECO:0000313" key="10">
    <source>
        <dbReference type="Proteomes" id="UP000306409"/>
    </source>
</evidence>
<dbReference type="EMBL" id="CP061336">
    <property type="protein sequence ID" value="QNU68850.1"/>
    <property type="molecule type" value="Genomic_DNA"/>
</dbReference>
<dbReference type="GO" id="GO:0006281">
    <property type="term" value="P:DNA repair"/>
    <property type="evidence" value="ECO:0007669"/>
    <property type="project" value="InterPro"/>
</dbReference>
<evidence type="ECO:0000259" key="8">
    <source>
        <dbReference type="Pfam" id="PF17768"/>
    </source>
</evidence>
<dbReference type="Gene3D" id="3.10.310.30">
    <property type="match status" value="1"/>
</dbReference>
<organism evidence="9 10">
    <name type="scientific">Ruminiclostridium herbifermentans</name>
    <dbReference type="NCBI Taxonomy" id="2488810"/>
    <lineage>
        <taxon>Bacteria</taxon>
        <taxon>Bacillati</taxon>
        <taxon>Bacillota</taxon>
        <taxon>Clostridia</taxon>
        <taxon>Eubacteriales</taxon>
        <taxon>Oscillospiraceae</taxon>
        <taxon>Ruminiclostridium</taxon>
    </lineage>
</organism>
<dbReference type="Pfam" id="PF02272">
    <property type="entry name" value="DHHA1"/>
    <property type="match status" value="1"/>
</dbReference>
<dbReference type="GO" id="GO:0006310">
    <property type="term" value="P:DNA recombination"/>
    <property type="evidence" value="ECO:0007669"/>
    <property type="project" value="InterPro"/>
</dbReference>
<dbReference type="GO" id="GO:0008409">
    <property type="term" value="F:5'-3' exonuclease activity"/>
    <property type="evidence" value="ECO:0007669"/>
    <property type="project" value="InterPro"/>
</dbReference>
<dbReference type="RefSeq" id="WP_171003629.1">
    <property type="nucleotide sequence ID" value="NZ_CP061336.1"/>
</dbReference>
<evidence type="ECO:0000256" key="1">
    <source>
        <dbReference type="ARBA" id="ARBA00005915"/>
    </source>
</evidence>
<dbReference type="AlphaFoldDB" id="A0A7H1VTY8"/>
<dbReference type="NCBIfam" id="TIGR00644">
    <property type="entry name" value="recJ"/>
    <property type="match status" value="1"/>
</dbReference>
<keyword evidence="10" id="KW-1185">Reference proteome</keyword>
<accession>A0A7H1VTY8</accession>
<keyword evidence="4" id="KW-0378">Hydrolase</keyword>
<dbReference type="Pfam" id="PF17768">
    <property type="entry name" value="RecJ_OB"/>
    <property type="match status" value="1"/>
</dbReference>
<dbReference type="KEGG" id="rher:EHE19_011640"/>